<organism evidence="2 3">
    <name type="scientific">Schizothecium vesticola</name>
    <dbReference type="NCBI Taxonomy" id="314040"/>
    <lineage>
        <taxon>Eukaryota</taxon>
        <taxon>Fungi</taxon>
        <taxon>Dikarya</taxon>
        <taxon>Ascomycota</taxon>
        <taxon>Pezizomycotina</taxon>
        <taxon>Sordariomycetes</taxon>
        <taxon>Sordariomycetidae</taxon>
        <taxon>Sordariales</taxon>
        <taxon>Schizotheciaceae</taxon>
        <taxon>Schizothecium</taxon>
    </lineage>
</organism>
<feature type="chain" id="PRO_5041406426" evidence="1">
    <location>
        <begin position="25"/>
        <end position="143"/>
    </location>
</feature>
<keyword evidence="3" id="KW-1185">Reference proteome</keyword>
<evidence type="ECO:0000313" key="3">
    <source>
        <dbReference type="Proteomes" id="UP001172155"/>
    </source>
</evidence>
<evidence type="ECO:0000313" key="2">
    <source>
        <dbReference type="EMBL" id="KAK0744243.1"/>
    </source>
</evidence>
<accession>A0AA40ERL2</accession>
<gene>
    <name evidence="2" type="ORF">B0T18DRAFT_200417</name>
</gene>
<sequence length="143" mass="15210">MVGYHKFVALVATIAGLAIQPVLADQKPSHMCPSPGSNLVNGFRTECDMVSIKGLKGHTASQILYEIIAESTLSNGTFFRNGSHVTCLFQETSFALNGAGIGLGLLEIQIPEIKYDKALCLFVADVPQGGLNLGEKFAGSQRP</sequence>
<keyword evidence="1" id="KW-0732">Signal</keyword>
<dbReference type="Proteomes" id="UP001172155">
    <property type="component" value="Unassembled WGS sequence"/>
</dbReference>
<feature type="signal peptide" evidence="1">
    <location>
        <begin position="1"/>
        <end position="24"/>
    </location>
</feature>
<name>A0AA40ERL2_9PEZI</name>
<dbReference type="AlphaFoldDB" id="A0AA40ERL2"/>
<reference evidence="2" key="1">
    <citation type="submission" date="2023-06" db="EMBL/GenBank/DDBJ databases">
        <title>Genome-scale phylogeny and comparative genomics of the fungal order Sordariales.</title>
        <authorList>
            <consortium name="Lawrence Berkeley National Laboratory"/>
            <person name="Hensen N."/>
            <person name="Bonometti L."/>
            <person name="Westerberg I."/>
            <person name="Brannstrom I.O."/>
            <person name="Guillou S."/>
            <person name="Cros-Aarteil S."/>
            <person name="Calhoun S."/>
            <person name="Haridas S."/>
            <person name="Kuo A."/>
            <person name="Mondo S."/>
            <person name="Pangilinan J."/>
            <person name="Riley R."/>
            <person name="LaButti K."/>
            <person name="Andreopoulos B."/>
            <person name="Lipzen A."/>
            <person name="Chen C."/>
            <person name="Yanf M."/>
            <person name="Daum C."/>
            <person name="Ng V."/>
            <person name="Clum A."/>
            <person name="Steindorff A."/>
            <person name="Ohm R."/>
            <person name="Martin F."/>
            <person name="Silar P."/>
            <person name="Natvig D."/>
            <person name="Lalanne C."/>
            <person name="Gautier V."/>
            <person name="Ament-velasquez S.L."/>
            <person name="Kruys A."/>
            <person name="Hutchinson M.I."/>
            <person name="Powell A.J."/>
            <person name="Barry K."/>
            <person name="Miller A.N."/>
            <person name="Grigoriev I.V."/>
            <person name="Debuchy R."/>
            <person name="Gladieux P."/>
            <person name="Thoren M.H."/>
            <person name="Johannesson H."/>
        </authorList>
    </citation>
    <scope>NUCLEOTIDE SEQUENCE</scope>
    <source>
        <strain evidence="2">SMH3187-1</strain>
    </source>
</reference>
<dbReference type="EMBL" id="JAUKUD010000005">
    <property type="protein sequence ID" value="KAK0744243.1"/>
    <property type="molecule type" value="Genomic_DNA"/>
</dbReference>
<evidence type="ECO:0000256" key="1">
    <source>
        <dbReference type="SAM" id="SignalP"/>
    </source>
</evidence>
<comment type="caution">
    <text evidence="2">The sequence shown here is derived from an EMBL/GenBank/DDBJ whole genome shotgun (WGS) entry which is preliminary data.</text>
</comment>
<proteinExistence type="predicted"/>
<protein>
    <submittedName>
        <fullName evidence="2">Uncharacterized protein</fullName>
    </submittedName>
</protein>